<reference evidence="2" key="1">
    <citation type="submission" date="2018-05" db="EMBL/GenBank/DDBJ databases">
        <authorList>
            <person name="Lanie J.A."/>
            <person name="Ng W.-L."/>
            <person name="Kazmierczak K.M."/>
            <person name="Andrzejewski T.M."/>
            <person name="Davidsen T.M."/>
            <person name="Wayne K.J."/>
            <person name="Tettelin H."/>
            <person name="Glass J.I."/>
            <person name="Rusch D."/>
            <person name="Podicherti R."/>
            <person name="Tsui H.-C.T."/>
            <person name="Winkler M.E."/>
        </authorList>
    </citation>
    <scope>NUCLEOTIDE SEQUENCE</scope>
</reference>
<name>A0A382ER96_9ZZZZ</name>
<gene>
    <name evidence="2" type="ORF">METZ01_LOCUS206114</name>
</gene>
<feature type="domain" description="PEP-utilising enzyme mobile" evidence="1">
    <location>
        <begin position="37"/>
        <end position="106"/>
    </location>
</feature>
<evidence type="ECO:0000313" key="2">
    <source>
        <dbReference type="EMBL" id="SVB53260.1"/>
    </source>
</evidence>
<dbReference type="AlphaFoldDB" id="A0A382ER96"/>
<dbReference type="InterPro" id="IPR036637">
    <property type="entry name" value="Phosphohistidine_dom_sf"/>
</dbReference>
<sequence>MEKIGTGQKTYDYKIIRGLWKRLEGPEDVLDLMDTGTDGVIAVIRDAGATFLSPIFDDLSAVICTEGTIRSHIGIVSREFQIPGLIAAEFSHEPENGTAIILDGTETTGSIYLAD</sequence>
<proteinExistence type="predicted"/>
<organism evidence="2">
    <name type="scientific">marine metagenome</name>
    <dbReference type="NCBI Taxonomy" id="408172"/>
    <lineage>
        <taxon>unclassified sequences</taxon>
        <taxon>metagenomes</taxon>
        <taxon>ecological metagenomes</taxon>
    </lineage>
</organism>
<dbReference type="Gene3D" id="3.50.30.10">
    <property type="entry name" value="Phosphohistidine domain"/>
    <property type="match status" value="1"/>
</dbReference>
<accession>A0A382ER96</accession>
<dbReference type="SUPFAM" id="SSF52009">
    <property type="entry name" value="Phosphohistidine domain"/>
    <property type="match status" value="1"/>
</dbReference>
<dbReference type="EMBL" id="UINC01045921">
    <property type="protein sequence ID" value="SVB53260.1"/>
    <property type="molecule type" value="Genomic_DNA"/>
</dbReference>
<dbReference type="GO" id="GO:0016772">
    <property type="term" value="F:transferase activity, transferring phosphorus-containing groups"/>
    <property type="evidence" value="ECO:0007669"/>
    <property type="project" value="InterPro"/>
</dbReference>
<protein>
    <recommendedName>
        <fullName evidence="1">PEP-utilising enzyme mobile domain-containing protein</fullName>
    </recommendedName>
</protein>
<evidence type="ECO:0000259" key="1">
    <source>
        <dbReference type="Pfam" id="PF00391"/>
    </source>
</evidence>
<dbReference type="InterPro" id="IPR008279">
    <property type="entry name" value="PEP-util_enz_mobile_dom"/>
</dbReference>
<dbReference type="Pfam" id="PF00391">
    <property type="entry name" value="PEP-utilizers"/>
    <property type="match status" value="1"/>
</dbReference>